<dbReference type="EMBL" id="LAVV01001699">
    <property type="protein sequence ID" value="KNZ63381.1"/>
    <property type="molecule type" value="Genomic_DNA"/>
</dbReference>
<keyword evidence="1" id="KW-1133">Transmembrane helix</keyword>
<dbReference type="PANTHER" id="PTHR11439:SF467">
    <property type="entry name" value="INTEGRASE CATALYTIC DOMAIN-CONTAINING PROTEIN"/>
    <property type="match status" value="1"/>
</dbReference>
<dbReference type="InterPro" id="IPR029021">
    <property type="entry name" value="Prot-tyrosine_phosphatase-like"/>
</dbReference>
<accession>A0A0L6VRQ7</accession>
<dbReference type="Pfam" id="PF14566">
    <property type="entry name" value="PTPlike_phytase"/>
    <property type="match status" value="1"/>
</dbReference>
<gene>
    <name evidence="2" type="ORF">VP01_1152g8</name>
</gene>
<dbReference type="VEuPathDB" id="FungiDB:VP01_1152g8"/>
<keyword evidence="3" id="KW-1185">Reference proteome</keyword>
<sequence length="472" mass="53811">MFPSFETKADTCRKLQTKKFFWSFLATASRCTCFFHTFVYSRHIWMKQTVVDRQSGIILLAQAILKSEFLVCLQKMTLPLRMEGLTNIRKVLISLKAQQVLGDQSIFGSGMPTVDGLWCSLKNMGLINFRGTQTKLYPEEQVLQVEGRPCVLRLFNEPLENLVTTGVAVAAVERMEEALKNNVLRMKSLTIESIFRDFVGLSGLTFAFVSQNKQTSKFITVLQFQMPFCSFTTRKNLKFSFMLKTSFFPKSTANSLDTLLGMNISLKRDSIKLSQPGMIRKGLEILGLTECQAMKMPLNPEIQLHRATDEYHTVFLKLKINHRSFTGILNYLACRQFPDLAVAVSILSQFNQKPGLIQLKEVLHYWKYLKGTPTLGLLLKLSPENLIDCINFFKDSSWAEDQETRISWSGSLAFCKSFPLMWNSNKQHKISMSSTESEMNAPSDGEQEDQWLSFLIEEFGETKLAPTMESPT</sequence>
<evidence type="ECO:0000313" key="3">
    <source>
        <dbReference type="Proteomes" id="UP000037035"/>
    </source>
</evidence>
<protein>
    <submittedName>
        <fullName evidence="2">Uncharacterized protein</fullName>
    </submittedName>
</protein>
<keyword evidence="1" id="KW-0472">Membrane</keyword>
<keyword evidence="1" id="KW-0812">Transmembrane</keyword>
<dbReference type="Proteomes" id="UP000037035">
    <property type="component" value="Unassembled WGS sequence"/>
</dbReference>
<dbReference type="AlphaFoldDB" id="A0A0L6VRQ7"/>
<organism evidence="2 3">
    <name type="scientific">Puccinia sorghi</name>
    <dbReference type="NCBI Taxonomy" id="27349"/>
    <lineage>
        <taxon>Eukaryota</taxon>
        <taxon>Fungi</taxon>
        <taxon>Dikarya</taxon>
        <taxon>Basidiomycota</taxon>
        <taxon>Pucciniomycotina</taxon>
        <taxon>Pucciniomycetes</taxon>
        <taxon>Pucciniales</taxon>
        <taxon>Pucciniaceae</taxon>
        <taxon>Puccinia</taxon>
    </lineage>
</organism>
<evidence type="ECO:0000256" key="1">
    <source>
        <dbReference type="SAM" id="Phobius"/>
    </source>
</evidence>
<evidence type="ECO:0000313" key="2">
    <source>
        <dbReference type="EMBL" id="KNZ63381.1"/>
    </source>
</evidence>
<reference evidence="2 3" key="1">
    <citation type="submission" date="2015-08" db="EMBL/GenBank/DDBJ databases">
        <title>Next Generation Sequencing and Analysis of the Genome of Puccinia sorghi L Schw, the Causal Agent of Maize Common Rust.</title>
        <authorList>
            <person name="Rochi L."/>
            <person name="Burguener G."/>
            <person name="Darino M."/>
            <person name="Turjanski A."/>
            <person name="Kreff E."/>
            <person name="Dieguez M.J."/>
            <person name="Sacco F."/>
        </authorList>
    </citation>
    <scope>NUCLEOTIDE SEQUENCE [LARGE SCALE GENOMIC DNA]</scope>
    <source>
        <strain evidence="2 3">RO10H11247</strain>
    </source>
</reference>
<dbReference type="PANTHER" id="PTHR11439">
    <property type="entry name" value="GAG-POL-RELATED RETROTRANSPOSON"/>
    <property type="match status" value="1"/>
</dbReference>
<dbReference type="OrthoDB" id="66369at2759"/>
<dbReference type="Gene3D" id="3.90.190.10">
    <property type="entry name" value="Protein tyrosine phosphatase superfamily"/>
    <property type="match status" value="1"/>
</dbReference>
<proteinExistence type="predicted"/>
<name>A0A0L6VRQ7_9BASI</name>
<comment type="caution">
    <text evidence="2">The sequence shown here is derived from an EMBL/GenBank/DDBJ whole genome shotgun (WGS) entry which is preliminary data.</text>
</comment>
<feature type="transmembrane region" description="Helical" evidence="1">
    <location>
        <begin position="20"/>
        <end position="40"/>
    </location>
</feature>